<name>A0A1B1NG19_9MICO</name>
<dbReference type="GO" id="GO:0010125">
    <property type="term" value="P:mycothiol biosynthetic process"/>
    <property type="evidence" value="ECO:0007669"/>
    <property type="project" value="UniProtKB-UniRule"/>
</dbReference>
<protein>
    <recommendedName>
        <fullName evidence="4">N-acetyl-1-D-myo-inositol-2-amino-2-deoxy-alpha-D-glucopyranoside deacetylase</fullName>
        <ecNumber evidence="4">3.5.1.103</ecNumber>
    </recommendedName>
</protein>
<dbReference type="InterPro" id="IPR024078">
    <property type="entry name" value="LmbE-like_dom_sf"/>
</dbReference>
<keyword evidence="1" id="KW-0479">Metal-binding</keyword>
<evidence type="ECO:0000256" key="3">
    <source>
        <dbReference type="ARBA" id="ARBA00022833"/>
    </source>
</evidence>
<evidence type="ECO:0000256" key="4">
    <source>
        <dbReference type="NCBIfam" id="TIGR03445"/>
    </source>
</evidence>
<evidence type="ECO:0000256" key="1">
    <source>
        <dbReference type="ARBA" id="ARBA00022723"/>
    </source>
</evidence>
<proteinExistence type="predicted"/>
<dbReference type="Pfam" id="PF02585">
    <property type="entry name" value="PIG-L"/>
    <property type="match status" value="1"/>
</dbReference>
<dbReference type="OrthoDB" id="158614at2"/>
<keyword evidence="6" id="KW-1185">Reference proteome</keyword>
<dbReference type="STRING" id="1758689.SGUI_2990"/>
<dbReference type="NCBIfam" id="TIGR03445">
    <property type="entry name" value="mycothiol_MshB"/>
    <property type="match status" value="1"/>
</dbReference>
<dbReference type="EMBL" id="CP014989">
    <property type="protein sequence ID" value="ANS80386.1"/>
    <property type="molecule type" value="Genomic_DNA"/>
</dbReference>
<dbReference type="PATRIC" id="fig|1758689.4.peg.3119"/>
<evidence type="ECO:0000313" key="6">
    <source>
        <dbReference type="Proteomes" id="UP000092482"/>
    </source>
</evidence>
<dbReference type="EC" id="3.5.1.103" evidence="4"/>
<dbReference type="InterPro" id="IPR003737">
    <property type="entry name" value="GlcNAc_PI_deacetylase-related"/>
</dbReference>
<gene>
    <name evidence="5" type="ORF">SGUI_2990</name>
</gene>
<reference evidence="5 6" key="1">
    <citation type="submission" date="2016-03" db="EMBL/GenBank/DDBJ databases">
        <title>Shallow-sea hydrothermal system.</title>
        <authorList>
            <person name="Tang K."/>
        </authorList>
    </citation>
    <scope>NUCLEOTIDE SEQUENCE [LARGE SCALE GENOMIC DNA]</scope>
    <source>
        <strain evidence="5 6">JLT9</strain>
    </source>
</reference>
<dbReference type="Proteomes" id="UP000092482">
    <property type="component" value="Chromosome"/>
</dbReference>
<dbReference type="RefSeq" id="WP_157621872.1">
    <property type="nucleotide sequence ID" value="NZ_CP014989.1"/>
</dbReference>
<keyword evidence="3" id="KW-0862">Zinc</keyword>
<dbReference type="InterPro" id="IPR017810">
    <property type="entry name" value="Mycothiol_biosynthesis_MshB"/>
</dbReference>
<dbReference type="PANTHER" id="PTHR12993:SF26">
    <property type="entry name" value="1D-MYO-INOSITOL 2-ACETAMIDO-2-DEOXY-ALPHA-D-GLUCOPYRANOSIDE DEACETYLASE"/>
    <property type="match status" value="1"/>
</dbReference>
<sequence length="300" mass="32193">MDPRPDLRDGMPADRPLRVVAVHAHPDDETLATGLTLAHHVEAGDEVHVVTCTLGEEGEVITPELAHLEGRGEDLAEHRRGELDRAMRALGVRHHLLGGGRPRWRDSGMAGSAAVQHPRAFAGADPEEAAAVLAQQLTALAPDLVLTYDPWGGYGHPDHVQTHRVTARAVELLGAQGAVAPRLMVVLVPASWAREDRAWLAGHVPEGVRSPAGGVARVLSPDDPYPPGVVDDAAVTHTVMDTGALPRQRAALREHPTQVTLHDGWYTLSNDIAARLPGREAYAVWPDARDRLAELQGVPS</sequence>
<dbReference type="PANTHER" id="PTHR12993">
    <property type="entry name" value="N-ACETYLGLUCOSAMINYL-PHOSPHATIDYLINOSITOL DE-N-ACETYLASE-RELATED"/>
    <property type="match status" value="1"/>
</dbReference>
<evidence type="ECO:0000313" key="5">
    <source>
        <dbReference type="EMBL" id="ANS80386.1"/>
    </source>
</evidence>
<keyword evidence="2" id="KW-0378">Hydrolase</keyword>
<dbReference type="GO" id="GO:0046872">
    <property type="term" value="F:metal ion binding"/>
    <property type="evidence" value="ECO:0007669"/>
    <property type="project" value="UniProtKB-KW"/>
</dbReference>
<dbReference type="KEGG" id="serj:SGUI_2990"/>
<dbReference type="GO" id="GO:0035595">
    <property type="term" value="F:N-acetylglucosaminylinositol deacetylase activity"/>
    <property type="evidence" value="ECO:0007669"/>
    <property type="project" value="UniProtKB-EC"/>
</dbReference>
<organism evidence="5 6">
    <name type="scientific">Serinicoccus hydrothermalis</name>
    <dbReference type="NCBI Taxonomy" id="1758689"/>
    <lineage>
        <taxon>Bacteria</taxon>
        <taxon>Bacillati</taxon>
        <taxon>Actinomycetota</taxon>
        <taxon>Actinomycetes</taxon>
        <taxon>Micrococcales</taxon>
        <taxon>Ornithinimicrobiaceae</taxon>
        <taxon>Serinicoccus</taxon>
    </lineage>
</organism>
<accession>A0A1B1NG19</accession>
<dbReference type="Gene3D" id="3.40.50.10320">
    <property type="entry name" value="LmbE-like"/>
    <property type="match status" value="1"/>
</dbReference>
<dbReference type="SUPFAM" id="SSF102588">
    <property type="entry name" value="LmbE-like"/>
    <property type="match status" value="1"/>
</dbReference>
<evidence type="ECO:0000256" key="2">
    <source>
        <dbReference type="ARBA" id="ARBA00022801"/>
    </source>
</evidence>
<dbReference type="AlphaFoldDB" id="A0A1B1NG19"/>